<keyword evidence="4" id="KW-1185">Reference proteome</keyword>
<evidence type="ECO:0000256" key="2">
    <source>
        <dbReference type="SAM" id="SignalP"/>
    </source>
</evidence>
<keyword evidence="1" id="KW-1133">Transmembrane helix</keyword>
<name>A0A0A3HRK9_9BACL</name>
<feature type="transmembrane region" description="Helical" evidence="1">
    <location>
        <begin position="398"/>
        <end position="418"/>
    </location>
</feature>
<gene>
    <name evidence="3" type="ORF">CD29_18110</name>
</gene>
<evidence type="ECO:0008006" key="5">
    <source>
        <dbReference type="Google" id="ProtNLM"/>
    </source>
</evidence>
<feature type="signal peptide" evidence="2">
    <location>
        <begin position="1"/>
        <end position="21"/>
    </location>
</feature>
<dbReference type="AlphaFoldDB" id="A0A0A3HRK9"/>
<accession>A0A0A3HRK9</accession>
<reference evidence="3 4" key="1">
    <citation type="submission" date="2014-02" db="EMBL/GenBank/DDBJ databases">
        <title>Draft genome sequence of Lysinibacillus manganicus DSM 26584T.</title>
        <authorList>
            <person name="Zhang F."/>
            <person name="Wang G."/>
            <person name="Zhang L."/>
        </authorList>
    </citation>
    <scope>NUCLEOTIDE SEQUENCE [LARGE SCALE GENOMIC DNA]</scope>
    <source>
        <strain evidence="3 4">DSM 26584</strain>
    </source>
</reference>
<evidence type="ECO:0000313" key="3">
    <source>
        <dbReference type="EMBL" id="KGR75236.1"/>
    </source>
</evidence>
<comment type="caution">
    <text evidence="3">The sequence shown here is derived from an EMBL/GenBank/DDBJ whole genome shotgun (WGS) entry which is preliminary data.</text>
</comment>
<keyword evidence="1" id="KW-0812">Transmembrane</keyword>
<evidence type="ECO:0000313" key="4">
    <source>
        <dbReference type="Proteomes" id="UP000030416"/>
    </source>
</evidence>
<evidence type="ECO:0000256" key="1">
    <source>
        <dbReference type="SAM" id="Phobius"/>
    </source>
</evidence>
<dbReference type="eggNOG" id="COG0318">
    <property type="taxonomic scope" value="Bacteria"/>
</dbReference>
<protein>
    <recommendedName>
        <fullName evidence="5">DUF4350 domain-containing protein</fullName>
    </recommendedName>
</protein>
<dbReference type="SUPFAM" id="SSF52317">
    <property type="entry name" value="Class I glutamine amidotransferase-like"/>
    <property type="match status" value="1"/>
</dbReference>
<dbReference type="InterPro" id="IPR029062">
    <property type="entry name" value="Class_I_gatase-like"/>
</dbReference>
<feature type="chain" id="PRO_5002001570" description="DUF4350 domain-containing protein" evidence="2">
    <location>
        <begin position="22"/>
        <end position="785"/>
    </location>
</feature>
<keyword evidence="1" id="KW-0472">Membrane</keyword>
<keyword evidence="2" id="KW-0732">Signal</keyword>
<sequence length="785" mass="86899">MFLAILIALVISCIPIGHASAAPKLDLEAELGIANNIKSYTPLPLKLTITNNGSAFSGDLVIDTAVSYNAGSATVYPLDIGEGETKTVQLYLDGLADDYMHMNQQQQYFYFYEGGIERGKIVDYTGDKLVRPSIYDRDTTIIYTLTDNADRLATFLQLGQYATYNVEVYHLNTIENFEFPTNVKGLKLANVLAIDEVGISHLTKEQQQVIFQWVQEGGTILIGASDQVEASVGLFKDYLPLALSNERTIISSNSLEELSNGGKFTEDIEIYQAEATQNSDSTFEADGIIIAANSNLGKGQIIQTTFSLGDNPLASMNGYPKLIATVLKLDSSQPIHGYPTFVGNYMDYLPHEVASINELFPSFEVSVTTLVIIVLIYILLIGPTLYLILKKFDKREHAWWIIPVISVALSIALFIVGAKDRLLQSQIQQTAYYQVTKDNHLSGYYIESILTNRGGDFTFHLDKNTTAIATGYTGNGTDRLHDKSYIEHHADSSSIHLKNLNYWSVQSIIGETKIPNAGSFKVDLSIESNLLEGTITNDFPFELKDVAIWSGHREIPLGTIEAGETITVSEQLNSAVLVAPTNSNYSYNYPSTKDEIMPMRMEKAKYGAAGLTERNNLPVIIGWTDQSLVGLELEGNASLSPVTYISQPFSADVKYTGEITLGSDILTESIDMISQTGFVELLNESTNQWYLEDGEYSYIVEIPENLKNQANWNEILFTSKENRLEVSILNVNTNEYEVIEDQNAIYSSDYLSEEGLAIFHIKYSNGDKGQPVILPEVGVKGVAKE</sequence>
<dbReference type="Proteomes" id="UP000030416">
    <property type="component" value="Unassembled WGS sequence"/>
</dbReference>
<dbReference type="STRING" id="1384049.CD29_18110"/>
<feature type="transmembrane region" description="Helical" evidence="1">
    <location>
        <begin position="365"/>
        <end position="389"/>
    </location>
</feature>
<organism evidence="3 4">
    <name type="scientific">Ureibacillus manganicus DSM 26584</name>
    <dbReference type="NCBI Taxonomy" id="1384049"/>
    <lineage>
        <taxon>Bacteria</taxon>
        <taxon>Bacillati</taxon>
        <taxon>Bacillota</taxon>
        <taxon>Bacilli</taxon>
        <taxon>Bacillales</taxon>
        <taxon>Caryophanaceae</taxon>
        <taxon>Ureibacillus</taxon>
    </lineage>
</organism>
<dbReference type="EMBL" id="JPVN01000032">
    <property type="protein sequence ID" value="KGR75236.1"/>
    <property type="molecule type" value="Genomic_DNA"/>
</dbReference>
<proteinExistence type="predicted"/>